<protein>
    <recommendedName>
        <fullName evidence="2">DUF7730 domain-containing protein</fullName>
    </recommendedName>
</protein>
<dbReference type="AlphaFoldDB" id="A0A6A5S1R1"/>
<dbReference type="Pfam" id="PF24864">
    <property type="entry name" value="DUF7730"/>
    <property type="match status" value="1"/>
</dbReference>
<dbReference type="RefSeq" id="XP_033452674.1">
    <property type="nucleotide sequence ID" value="XM_033590257.1"/>
</dbReference>
<organism evidence="3 4">
    <name type="scientific">Didymella exigua CBS 183.55</name>
    <dbReference type="NCBI Taxonomy" id="1150837"/>
    <lineage>
        <taxon>Eukaryota</taxon>
        <taxon>Fungi</taxon>
        <taxon>Dikarya</taxon>
        <taxon>Ascomycota</taxon>
        <taxon>Pezizomycotina</taxon>
        <taxon>Dothideomycetes</taxon>
        <taxon>Pleosporomycetidae</taxon>
        <taxon>Pleosporales</taxon>
        <taxon>Pleosporineae</taxon>
        <taxon>Didymellaceae</taxon>
        <taxon>Didymella</taxon>
    </lineage>
</organism>
<accession>A0A6A5S1R1</accession>
<evidence type="ECO:0000313" key="3">
    <source>
        <dbReference type="EMBL" id="KAF1932426.1"/>
    </source>
</evidence>
<dbReference type="EMBL" id="ML978959">
    <property type="protein sequence ID" value="KAF1932426.1"/>
    <property type="molecule type" value="Genomic_DNA"/>
</dbReference>
<sequence length="243" mass="27456">MAPRKPTATAKPAKKGIASQSKNVVKRPVRGYHKYKNGLLNVTPKGDEKDLFKNNQHSPLLRLPPEIRNRIWEYTLGNIVFRVRGKRSGRKYSMDFVPPSNEPSIGVSLLRTCCQIYSEAASMPIRLNTFAFLSTWAVKKVTKQLKPYQRKQINTIRLEAYSPDDHKLTHLWQMSSSISIYPAVKTFQFIVHGGAGQEKSITLKDIETQFREDHATLLDDAGIGLIVEEGDGLMPDSWFSVLG</sequence>
<dbReference type="PANTHER" id="PTHR38790">
    <property type="entry name" value="2EXR DOMAIN-CONTAINING PROTEIN-RELATED"/>
    <property type="match status" value="1"/>
</dbReference>
<dbReference type="Proteomes" id="UP000800082">
    <property type="component" value="Unassembled WGS sequence"/>
</dbReference>
<gene>
    <name evidence="3" type="ORF">M421DRAFT_403295</name>
</gene>
<feature type="region of interest" description="Disordered" evidence="1">
    <location>
        <begin position="1"/>
        <end position="23"/>
    </location>
</feature>
<evidence type="ECO:0000256" key="1">
    <source>
        <dbReference type="SAM" id="MobiDB-lite"/>
    </source>
</evidence>
<dbReference type="InterPro" id="IPR056632">
    <property type="entry name" value="DUF7730"/>
</dbReference>
<name>A0A6A5S1R1_9PLEO</name>
<keyword evidence="4" id="KW-1185">Reference proteome</keyword>
<evidence type="ECO:0000313" key="4">
    <source>
        <dbReference type="Proteomes" id="UP000800082"/>
    </source>
</evidence>
<dbReference type="GeneID" id="54347918"/>
<reference evidence="3" key="1">
    <citation type="journal article" date="2020" name="Stud. Mycol.">
        <title>101 Dothideomycetes genomes: a test case for predicting lifestyles and emergence of pathogens.</title>
        <authorList>
            <person name="Haridas S."/>
            <person name="Albert R."/>
            <person name="Binder M."/>
            <person name="Bloem J."/>
            <person name="Labutti K."/>
            <person name="Salamov A."/>
            <person name="Andreopoulos B."/>
            <person name="Baker S."/>
            <person name="Barry K."/>
            <person name="Bills G."/>
            <person name="Bluhm B."/>
            <person name="Cannon C."/>
            <person name="Castanera R."/>
            <person name="Culley D."/>
            <person name="Daum C."/>
            <person name="Ezra D."/>
            <person name="Gonzalez J."/>
            <person name="Henrissat B."/>
            <person name="Kuo A."/>
            <person name="Liang C."/>
            <person name="Lipzen A."/>
            <person name="Lutzoni F."/>
            <person name="Magnuson J."/>
            <person name="Mondo S."/>
            <person name="Nolan M."/>
            <person name="Ohm R."/>
            <person name="Pangilinan J."/>
            <person name="Park H.-J."/>
            <person name="Ramirez L."/>
            <person name="Alfaro M."/>
            <person name="Sun H."/>
            <person name="Tritt A."/>
            <person name="Yoshinaga Y."/>
            <person name="Zwiers L.-H."/>
            <person name="Turgeon B."/>
            <person name="Goodwin S."/>
            <person name="Spatafora J."/>
            <person name="Crous P."/>
            <person name="Grigoriev I."/>
        </authorList>
    </citation>
    <scope>NUCLEOTIDE SEQUENCE</scope>
    <source>
        <strain evidence="3">CBS 183.55</strain>
    </source>
</reference>
<evidence type="ECO:0000259" key="2">
    <source>
        <dbReference type="Pfam" id="PF24864"/>
    </source>
</evidence>
<dbReference type="OrthoDB" id="5413827at2759"/>
<feature type="compositionally biased region" description="Low complexity" evidence="1">
    <location>
        <begin position="1"/>
        <end position="11"/>
    </location>
</feature>
<proteinExistence type="predicted"/>
<feature type="domain" description="DUF7730" evidence="2">
    <location>
        <begin position="104"/>
        <end position="159"/>
    </location>
</feature>
<dbReference type="PANTHER" id="PTHR38790:SF4">
    <property type="entry name" value="2EXR DOMAIN-CONTAINING PROTEIN"/>
    <property type="match status" value="1"/>
</dbReference>